<protein>
    <submittedName>
        <fullName evidence="3">Uncharacterized protein</fullName>
    </submittedName>
</protein>
<evidence type="ECO:0000313" key="3">
    <source>
        <dbReference type="WBParaSite" id="Gr19_v10_g6539.t1"/>
    </source>
</evidence>
<evidence type="ECO:0000313" key="2">
    <source>
        <dbReference type="Proteomes" id="UP000887572"/>
    </source>
</evidence>
<dbReference type="Proteomes" id="UP000887572">
    <property type="component" value="Unplaced"/>
</dbReference>
<reference evidence="3" key="1">
    <citation type="submission" date="2022-11" db="UniProtKB">
        <authorList>
            <consortium name="WormBaseParasite"/>
        </authorList>
    </citation>
    <scope>IDENTIFICATION</scope>
</reference>
<dbReference type="WBParaSite" id="Gr19_v10_g6539.t1">
    <property type="protein sequence ID" value="Gr19_v10_g6539.t1"/>
    <property type="gene ID" value="Gr19_v10_g6539"/>
</dbReference>
<name>A0A914I3I1_GLORO</name>
<evidence type="ECO:0000256" key="1">
    <source>
        <dbReference type="SAM" id="MobiDB-lite"/>
    </source>
</evidence>
<dbReference type="AlphaFoldDB" id="A0A914I3I1"/>
<feature type="region of interest" description="Disordered" evidence="1">
    <location>
        <begin position="113"/>
        <end position="168"/>
    </location>
</feature>
<feature type="compositionally biased region" description="Basic residues" evidence="1">
    <location>
        <begin position="131"/>
        <end position="143"/>
    </location>
</feature>
<proteinExistence type="predicted"/>
<keyword evidence="2" id="KW-1185">Reference proteome</keyword>
<sequence length="168" mass="19657">MFLLFINNFFQTVKCHHINVKRQLLLPQFVIGSTEQHEQQKLMAIVMEQQQKQLEQNRNVWGNKLPHSANKFVLRRPCYFSPVQCLLVTPGQHRAFVNHPKFNDHVRPSADAVRHRHSLDNSVGTQEQQRVHHPHRHHRRHRLNSAGSNGAGGIQRQQIFGKPWRIGL</sequence>
<accession>A0A914I3I1</accession>
<organism evidence="2 3">
    <name type="scientific">Globodera rostochiensis</name>
    <name type="common">Golden nematode worm</name>
    <name type="synonym">Heterodera rostochiensis</name>
    <dbReference type="NCBI Taxonomy" id="31243"/>
    <lineage>
        <taxon>Eukaryota</taxon>
        <taxon>Metazoa</taxon>
        <taxon>Ecdysozoa</taxon>
        <taxon>Nematoda</taxon>
        <taxon>Chromadorea</taxon>
        <taxon>Rhabditida</taxon>
        <taxon>Tylenchina</taxon>
        <taxon>Tylenchomorpha</taxon>
        <taxon>Tylenchoidea</taxon>
        <taxon>Heteroderidae</taxon>
        <taxon>Heteroderinae</taxon>
        <taxon>Globodera</taxon>
    </lineage>
</organism>